<organism evidence="1 2">
    <name type="scientific">Aromatoleum diolicum</name>
    <dbReference type="NCBI Taxonomy" id="75796"/>
    <lineage>
        <taxon>Bacteria</taxon>
        <taxon>Pseudomonadati</taxon>
        <taxon>Pseudomonadota</taxon>
        <taxon>Betaproteobacteria</taxon>
        <taxon>Rhodocyclales</taxon>
        <taxon>Rhodocyclaceae</taxon>
        <taxon>Aromatoleum</taxon>
    </lineage>
</organism>
<reference evidence="1 2" key="1">
    <citation type="submission" date="2019-12" db="EMBL/GenBank/DDBJ databases">
        <title>Comparative genomics gives insights into the taxonomy of the Azoarcus-Aromatoleum group and reveals separate origins of nif in the plant-associated Azoarcus and non-plant-associated Aromatoleum sub-groups.</title>
        <authorList>
            <person name="Lafos M."/>
            <person name="Maluk M."/>
            <person name="Batista M."/>
            <person name="Junghare M."/>
            <person name="Carmona M."/>
            <person name="Faoro H."/>
            <person name="Cruz L.M."/>
            <person name="Battistoni F."/>
            <person name="De Souza E."/>
            <person name="Pedrosa F."/>
            <person name="Chen W.-M."/>
            <person name="Poole P.S."/>
            <person name="Dixon R.A."/>
            <person name="James E.K."/>
        </authorList>
    </citation>
    <scope>NUCLEOTIDE SEQUENCE [LARGE SCALE GENOMIC DNA]</scope>
    <source>
        <strain evidence="1 2">22Lin</strain>
    </source>
</reference>
<gene>
    <name evidence="1" type="ORF">GPA25_08130</name>
</gene>
<sequence length="183" mass="20475">MGQGCRIKIDLPAKERYGFNYAEIPEAGPFGAGGNGGISVINPPYWPGYWHLQFTCYSKDAELAKDDLIVWGEAAERWIPNPDGWPVPPAMRFTIYEVKTPNASGWAHTTDDTAVAEERAERRLRYCIYHDERAICGGSTVGNLLTITRHPQADRTPYVLEILRSIEFLDDALSEPAKNPPPQ</sequence>
<dbReference type="RefSeq" id="WP_169259874.1">
    <property type="nucleotide sequence ID" value="NZ_WTVQ01000010.1"/>
</dbReference>
<keyword evidence="2" id="KW-1185">Reference proteome</keyword>
<accession>A0ABX1QC28</accession>
<comment type="caution">
    <text evidence="1">The sequence shown here is derived from an EMBL/GenBank/DDBJ whole genome shotgun (WGS) entry which is preliminary data.</text>
</comment>
<evidence type="ECO:0000313" key="1">
    <source>
        <dbReference type="EMBL" id="NMG74729.1"/>
    </source>
</evidence>
<protein>
    <submittedName>
        <fullName evidence="1">Uncharacterized protein</fullName>
    </submittedName>
</protein>
<dbReference type="Proteomes" id="UP000648984">
    <property type="component" value="Unassembled WGS sequence"/>
</dbReference>
<dbReference type="EMBL" id="WTVQ01000010">
    <property type="protein sequence ID" value="NMG74729.1"/>
    <property type="molecule type" value="Genomic_DNA"/>
</dbReference>
<evidence type="ECO:0000313" key="2">
    <source>
        <dbReference type="Proteomes" id="UP000648984"/>
    </source>
</evidence>
<proteinExistence type="predicted"/>
<name>A0ABX1QC28_9RHOO</name>